<name>A0ABR1Y7T3_9PEZI</name>
<feature type="compositionally biased region" description="Low complexity" evidence="1">
    <location>
        <begin position="198"/>
        <end position="212"/>
    </location>
</feature>
<gene>
    <name evidence="3" type="ORF">IWX90DRAFT_411361</name>
</gene>
<proteinExistence type="predicted"/>
<feature type="transmembrane region" description="Helical" evidence="2">
    <location>
        <begin position="522"/>
        <end position="551"/>
    </location>
</feature>
<keyword evidence="2" id="KW-0472">Membrane</keyword>
<feature type="region of interest" description="Disordered" evidence="1">
    <location>
        <begin position="198"/>
        <end position="219"/>
    </location>
</feature>
<comment type="caution">
    <text evidence="3">The sequence shown here is derived from an EMBL/GenBank/DDBJ whole genome shotgun (WGS) entry which is preliminary data.</text>
</comment>
<keyword evidence="4" id="KW-1185">Reference proteome</keyword>
<feature type="transmembrane region" description="Helical" evidence="2">
    <location>
        <begin position="46"/>
        <end position="67"/>
    </location>
</feature>
<accession>A0ABR1Y7T3</accession>
<keyword evidence="2" id="KW-1133">Transmembrane helix</keyword>
<evidence type="ECO:0000313" key="3">
    <source>
        <dbReference type="EMBL" id="KAK8177968.1"/>
    </source>
</evidence>
<dbReference type="Proteomes" id="UP001456524">
    <property type="component" value="Unassembled WGS sequence"/>
</dbReference>
<evidence type="ECO:0000256" key="2">
    <source>
        <dbReference type="SAM" id="Phobius"/>
    </source>
</evidence>
<feature type="region of interest" description="Disordered" evidence="1">
    <location>
        <begin position="1"/>
        <end position="24"/>
    </location>
</feature>
<sequence length="626" mass="69337">MAKPSAASSEVEMTLLPQSSSAETVQTPMWPEPQQLMSTDKAYLQYLPDMILGMLSLAYFIYGVVFFHADGKPLRDEDTWATGNILLRVAIYTAKTLKGHHDLYVPFRGYCFPVPEKYCQMAHRKRSRCRDDGSTFGKHESGKHHIHAVEVPLMSPLMLALLVSWALSPLGSQASLRIVSRESQDVISDLTVTLLDTNTSSSQSSTSPQNPDSDTESGYNSRDLAFSTALATSRLTRHSSVDSWSNLHIPVIEIVEKSSTPDDGGWHRGIELDNVPHASLIGVPFTPNVLLQNASFTFVAAYMHLTPTYFTNDGPARRAQATFSGRFEGSNSSDARDGTTQGPLTVFVDDNVHPLRGDHVRISADFVLSISFVEVEIIRNATPGASKPWHMTAVRRRDSEMEDQDWTPLKDRKSFDRFFKGLRQIKAFQPASKRPTTLNYYLADPTNPYEAKTTTEDFLAITADDFALRLTQLMNTIHMADLMPHGSGILSEFAPSAESNLTLTTTGKQWTTEPYLKCHHQWLGILLICSLFLIAAAAAAVSTICGVASLAPDVFHTVSSLTRKNCIVAPERGTWMEADERMRALRDIVVFLGDAKPDADVGCIVLSNNADGEGKVERLDRNRLYE</sequence>
<evidence type="ECO:0000256" key="1">
    <source>
        <dbReference type="SAM" id="MobiDB-lite"/>
    </source>
</evidence>
<organism evidence="3 4">
    <name type="scientific">Phyllosticta citrichinensis</name>
    <dbReference type="NCBI Taxonomy" id="1130410"/>
    <lineage>
        <taxon>Eukaryota</taxon>
        <taxon>Fungi</taxon>
        <taxon>Dikarya</taxon>
        <taxon>Ascomycota</taxon>
        <taxon>Pezizomycotina</taxon>
        <taxon>Dothideomycetes</taxon>
        <taxon>Dothideomycetes incertae sedis</taxon>
        <taxon>Botryosphaeriales</taxon>
        <taxon>Phyllostictaceae</taxon>
        <taxon>Phyllosticta</taxon>
    </lineage>
</organism>
<evidence type="ECO:0000313" key="4">
    <source>
        <dbReference type="Proteomes" id="UP001456524"/>
    </source>
</evidence>
<dbReference type="EMBL" id="JBBWUH010000001">
    <property type="protein sequence ID" value="KAK8177968.1"/>
    <property type="molecule type" value="Genomic_DNA"/>
</dbReference>
<reference evidence="3 4" key="1">
    <citation type="journal article" date="2022" name="G3 (Bethesda)">
        <title>Enemy or ally: a genomic approach to elucidate the lifestyle of Phyllosticta citrichinaensis.</title>
        <authorList>
            <person name="Buijs V.A."/>
            <person name="Groenewald J.Z."/>
            <person name="Haridas S."/>
            <person name="LaButti K.M."/>
            <person name="Lipzen A."/>
            <person name="Martin F.M."/>
            <person name="Barry K."/>
            <person name="Grigoriev I.V."/>
            <person name="Crous P.W."/>
            <person name="Seidl M.F."/>
        </authorList>
    </citation>
    <scope>NUCLEOTIDE SEQUENCE [LARGE SCALE GENOMIC DNA]</scope>
    <source>
        <strain evidence="3 4">CBS 129764</strain>
    </source>
</reference>
<keyword evidence="2" id="KW-0812">Transmembrane</keyword>
<protein>
    <submittedName>
        <fullName evidence="3">Uncharacterized protein</fullName>
    </submittedName>
</protein>